<accession>A0A381EGR9</accession>
<evidence type="ECO:0000313" key="3">
    <source>
        <dbReference type="EMBL" id="SUX26224.1"/>
    </source>
</evidence>
<evidence type="ECO:0000256" key="1">
    <source>
        <dbReference type="SAM" id="Coils"/>
    </source>
</evidence>
<dbReference type="RefSeq" id="WP_115629158.1">
    <property type="nucleotide sequence ID" value="NZ_UFUZ01000001.1"/>
</dbReference>
<gene>
    <name evidence="3" type="ORF">NCTC12264_00445</name>
</gene>
<feature type="coiled-coil region" evidence="1">
    <location>
        <begin position="34"/>
        <end position="68"/>
    </location>
</feature>
<evidence type="ECO:0000256" key="2">
    <source>
        <dbReference type="SAM" id="SignalP"/>
    </source>
</evidence>
<dbReference type="AlphaFoldDB" id="A0A381EGR9"/>
<feature type="signal peptide" evidence="2">
    <location>
        <begin position="1"/>
        <end position="26"/>
    </location>
</feature>
<reference evidence="3 4" key="1">
    <citation type="submission" date="2018-06" db="EMBL/GenBank/DDBJ databases">
        <authorList>
            <consortium name="Pathogen Informatics"/>
            <person name="Doyle S."/>
        </authorList>
    </citation>
    <scope>NUCLEOTIDE SEQUENCE [LARGE SCALE GENOMIC DNA]</scope>
    <source>
        <strain evidence="3 4">NCTC12264</strain>
    </source>
</reference>
<sequence>MFLKRIKNKIFLASLMCGISFTNANASGIPVLDMNALQQSIQNYQQQIKDYEEQIKQGLNQIQQMAEQGIGMQIDEILGQSKELINQTLSNLDFKLDKELFQETADVTNACAFLEQESEEFAKGIEQAGKKLSNQVSTCINTVTTEVIDQTISKLEAEFQAIMLIPEKLEESLEIKTKIDNITQAAAIVSEQAINNSASRIQVMLEAFENGDKENPYSKKRMQEDIKKFGEELKTAKNQKQAQALTNTMLYKLLESSQKNYEASLAFYKLQSEQIKATQNKAKKRTYDEKPVKAVKAEDIKEIKEAKGQPIIYNSAGFPDYETMKKRYQN</sequence>
<proteinExistence type="predicted"/>
<evidence type="ECO:0000313" key="4">
    <source>
        <dbReference type="Proteomes" id="UP000254161"/>
    </source>
</evidence>
<organism evidence="3 4">
    <name type="scientific">Campylobacter upsaliensis</name>
    <dbReference type="NCBI Taxonomy" id="28080"/>
    <lineage>
        <taxon>Bacteria</taxon>
        <taxon>Pseudomonadati</taxon>
        <taxon>Campylobacterota</taxon>
        <taxon>Epsilonproteobacteria</taxon>
        <taxon>Campylobacterales</taxon>
        <taxon>Campylobacteraceae</taxon>
        <taxon>Campylobacter</taxon>
    </lineage>
</organism>
<name>A0A381EGR9_CAMUP</name>
<dbReference type="EMBL" id="UFUZ01000001">
    <property type="protein sequence ID" value="SUX26224.1"/>
    <property type="molecule type" value="Genomic_DNA"/>
</dbReference>
<dbReference type="Proteomes" id="UP000254161">
    <property type="component" value="Unassembled WGS sequence"/>
</dbReference>
<keyword evidence="2" id="KW-0732">Signal</keyword>
<protein>
    <submittedName>
        <fullName evidence="3">P-type DNA transfer protein VirB5</fullName>
    </submittedName>
</protein>
<keyword evidence="1" id="KW-0175">Coiled coil</keyword>
<feature type="chain" id="PRO_5016871679" evidence="2">
    <location>
        <begin position="27"/>
        <end position="330"/>
    </location>
</feature>